<evidence type="ECO:0000313" key="1">
    <source>
        <dbReference type="EMBL" id="KAF3573363.1"/>
    </source>
</evidence>
<accession>A0A8S9RKB8</accession>
<reference evidence="1" key="1">
    <citation type="submission" date="2019-12" db="EMBL/GenBank/DDBJ databases">
        <title>Genome sequencing and annotation of Brassica cretica.</title>
        <authorList>
            <person name="Studholme D.J."/>
            <person name="Sarris P."/>
        </authorList>
    </citation>
    <scope>NUCLEOTIDE SEQUENCE</scope>
    <source>
        <strain evidence="1">PFS-109/04</strain>
        <tissue evidence="1">Leaf</tissue>
    </source>
</reference>
<dbReference type="AlphaFoldDB" id="A0A8S9RKB8"/>
<sequence length="216" mass="23438">MRSDSSNKSGRICVDRSARIVTASLPYWVTEPRLLGGSRGRWGSILGVRCLFRPTRCNSGFTAACSAAEVVASSLPCSIRIERSGFLEYQRLQSFEDLVFLLMDQAVFWLRASSINDEPIPRSSVTSSRVCASGTRTPVRSGIEVLSETEVRSGSEDGSWTDDRSWFEVPIRGICCVWVAPVVPSVPVGPMGNDPVLELDPVGSTLSIPDGVVPIV</sequence>
<comment type="caution">
    <text evidence="1">The sequence shown here is derived from an EMBL/GenBank/DDBJ whole genome shotgun (WGS) entry which is preliminary data.</text>
</comment>
<name>A0A8S9RKB8_BRACR</name>
<gene>
    <name evidence="1" type="ORF">F2Q69_00059639</name>
</gene>
<proteinExistence type="predicted"/>
<organism evidence="1 2">
    <name type="scientific">Brassica cretica</name>
    <name type="common">Mustard</name>
    <dbReference type="NCBI Taxonomy" id="69181"/>
    <lineage>
        <taxon>Eukaryota</taxon>
        <taxon>Viridiplantae</taxon>
        <taxon>Streptophyta</taxon>
        <taxon>Embryophyta</taxon>
        <taxon>Tracheophyta</taxon>
        <taxon>Spermatophyta</taxon>
        <taxon>Magnoliopsida</taxon>
        <taxon>eudicotyledons</taxon>
        <taxon>Gunneridae</taxon>
        <taxon>Pentapetalae</taxon>
        <taxon>rosids</taxon>
        <taxon>malvids</taxon>
        <taxon>Brassicales</taxon>
        <taxon>Brassicaceae</taxon>
        <taxon>Brassiceae</taxon>
        <taxon>Brassica</taxon>
    </lineage>
</organism>
<dbReference type="Proteomes" id="UP000712600">
    <property type="component" value="Unassembled WGS sequence"/>
</dbReference>
<dbReference type="EMBL" id="QGKX02000095">
    <property type="protein sequence ID" value="KAF3573363.1"/>
    <property type="molecule type" value="Genomic_DNA"/>
</dbReference>
<protein>
    <submittedName>
        <fullName evidence="1">Uncharacterized protein</fullName>
    </submittedName>
</protein>
<evidence type="ECO:0000313" key="2">
    <source>
        <dbReference type="Proteomes" id="UP000712600"/>
    </source>
</evidence>